<feature type="region of interest" description="Disordered" evidence="1">
    <location>
        <begin position="1"/>
        <end position="20"/>
    </location>
</feature>
<accession>A0A2S8G8T3</accession>
<organism evidence="3 4">
    <name type="scientific">Blastopirellula marina</name>
    <dbReference type="NCBI Taxonomy" id="124"/>
    <lineage>
        <taxon>Bacteria</taxon>
        <taxon>Pseudomonadati</taxon>
        <taxon>Planctomycetota</taxon>
        <taxon>Planctomycetia</taxon>
        <taxon>Pirellulales</taxon>
        <taxon>Pirellulaceae</taxon>
        <taxon>Blastopirellula</taxon>
    </lineage>
</organism>
<protein>
    <recommendedName>
        <fullName evidence="2">Zinc-ribbon domain-containing protein</fullName>
    </recommendedName>
</protein>
<comment type="caution">
    <text evidence="3">The sequence shown here is derived from an EMBL/GenBank/DDBJ whole genome shotgun (WGS) entry which is preliminary data.</text>
</comment>
<name>A0A2S8G8T3_9BACT</name>
<proteinExistence type="predicted"/>
<dbReference type="Proteomes" id="UP000239388">
    <property type="component" value="Unassembled WGS sequence"/>
</dbReference>
<dbReference type="Pfam" id="PF15887">
    <property type="entry name" value="Peptidase_Mx"/>
    <property type="match status" value="1"/>
</dbReference>
<evidence type="ECO:0000313" key="4">
    <source>
        <dbReference type="Proteomes" id="UP000239388"/>
    </source>
</evidence>
<dbReference type="EMBL" id="PUIB01000007">
    <property type="protein sequence ID" value="PQO40837.1"/>
    <property type="molecule type" value="Genomic_DNA"/>
</dbReference>
<dbReference type="InterPro" id="IPR011201">
    <property type="entry name" value="Zinc-ribbon_6_bact"/>
</dbReference>
<evidence type="ECO:0000313" key="3">
    <source>
        <dbReference type="EMBL" id="PQO40837.1"/>
    </source>
</evidence>
<dbReference type="Pfam" id="PF10005">
    <property type="entry name" value="Zn_ribbon_DZR_6"/>
    <property type="match status" value="1"/>
</dbReference>
<gene>
    <name evidence="3" type="ORF">C5Y98_04470</name>
</gene>
<feature type="domain" description="Zinc-ribbon" evidence="2">
    <location>
        <begin position="45"/>
        <end position="137"/>
    </location>
</feature>
<dbReference type="InterPro" id="IPR031321">
    <property type="entry name" value="UCP012641"/>
</dbReference>
<dbReference type="Gene3D" id="3.40.390.70">
    <property type="match status" value="1"/>
</dbReference>
<evidence type="ECO:0000259" key="2">
    <source>
        <dbReference type="Pfam" id="PF10005"/>
    </source>
</evidence>
<evidence type="ECO:0000256" key="1">
    <source>
        <dbReference type="SAM" id="MobiDB-lite"/>
    </source>
</evidence>
<dbReference type="PIRSF" id="PIRSF012641">
    <property type="entry name" value="UCP012641"/>
    <property type="match status" value="1"/>
</dbReference>
<sequence>MILPTASFASSEPYDSHQREEGVLRGRLRDYQRLSTESRFPMHTFRCVCHSRLFFGSTNCVACQRTVAMCPACRQVSAMEVQEGGTWKCLRNGCGQLQHPCQNRTDHAVCNRGVLAEEETQPLCTTCRLNQVIPDLTVPGNLEKWQRLEAAKRRVLYIVEAIGLPIGMPDQEELLPLKFEFKADGPQPVSTGHAGGLIVINVKEADSVHREQTRVEFGEPQRTLVGHFRHELGHYYWDLLVKPHHLEAFREQFGNEENPTYADAQQAYYANGPQPHWPQQFVSAYASMHPWEDFAESFATYLDMVAIVTTAAHFDQEEQRFESYEFDALLKAYLEIGIMANEFNREIGLLDLVPEVFTEPVIEKLRFMHTLTEYAPTSEA</sequence>
<dbReference type="AlphaFoldDB" id="A0A2S8G8T3"/>
<reference evidence="3 4" key="1">
    <citation type="submission" date="2018-02" db="EMBL/GenBank/DDBJ databases">
        <title>Comparative genomes isolates from brazilian mangrove.</title>
        <authorList>
            <person name="Araujo J.E."/>
            <person name="Taketani R.G."/>
            <person name="Silva M.C.P."/>
            <person name="Loureco M.V."/>
            <person name="Andreote F.D."/>
        </authorList>
    </citation>
    <scope>NUCLEOTIDE SEQUENCE [LARGE SCALE GENOMIC DNA]</scope>
    <source>
        <strain evidence="3 4">NAP PRIS-MGV</strain>
    </source>
</reference>